<evidence type="ECO:0000259" key="2">
    <source>
        <dbReference type="SMART" id="SM00955"/>
    </source>
</evidence>
<dbReference type="Pfam" id="PF25049">
    <property type="entry name" value="OB_HELZ2"/>
    <property type="match status" value="1"/>
</dbReference>
<dbReference type="SUPFAM" id="SSF50249">
    <property type="entry name" value="Nucleic acid-binding proteins"/>
    <property type="match status" value="2"/>
</dbReference>
<evidence type="ECO:0000256" key="1">
    <source>
        <dbReference type="SAM" id="MobiDB-lite"/>
    </source>
</evidence>
<dbReference type="SMART" id="SM00955">
    <property type="entry name" value="RNB"/>
    <property type="match status" value="1"/>
</dbReference>
<dbReference type="InterPro" id="IPR041679">
    <property type="entry name" value="DNA2/NAM7-like_C"/>
</dbReference>
<dbReference type="GO" id="GO:0004540">
    <property type="term" value="F:RNA nuclease activity"/>
    <property type="evidence" value="ECO:0007669"/>
    <property type="project" value="InterPro"/>
</dbReference>
<dbReference type="STRING" id="400682.A0A1X7U105"/>
<dbReference type="InterPro" id="IPR041677">
    <property type="entry name" value="DNA2/NAM7_AAA_11"/>
</dbReference>
<dbReference type="Pfam" id="PF00773">
    <property type="entry name" value="RNB"/>
    <property type="match status" value="1"/>
</dbReference>
<dbReference type="Gene3D" id="3.40.50.300">
    <property type="entry name" value="P-loop containing nucleotide triphosphate hydrolases"/>
    <property type="match status" value="6"/>
</dbReference>
<dbReference type="GO" id="GO:0004386">
    <property type="term" value="F:helicase activity"/>
    <property type="evidence" value="ECO:0007669"/>
    <property type="project" value="InterPro"/>
</dbReference>
<dbReference type="OrthoDB" id="2285229at2759"/>
<protein>
    <recommendedName>
        <fullName evidence="2">RNB domain-containing protein</fullName>
    </recommendedName>
</protein>
<dbReference type="InterPro" id="IPR027417">
    <property type="entry name" value="P-loop_NTPase"/>
</dbReference>
<proteinExistence type="predicted"/>
<reference evidence="3" key="1">
    <citation type="submission" date="2017-05" db="UniProtKB">
        <authorList>
            <consortium name="EnsemblMetazoa"/>
        </authorList>
    </citation>
    <scope>IDENTIFICATION</scope>
</reference>
<accession>A0A1X7U105</accession>
<dbReference type="InterPro" id="IPR012340">
    <property type="entry name" value="NA-bd_OB-fold"/>
</dbReference>
<dbReference type="Pfam" id="PF13087">
    <property type="entry name" value="AAA_12"/>
    <property type="match status" value="3"/>
</dbReference>
<feature type="compositionally biased region" description="Polar residues" evidence="1">
    <location>
        <begin position="652"/>
        <end position="671"/>
    </location>
</feature>
<feature type="compositionally biased region" description="Polar residues" evidence="1">
    <location>
        <begin position="827"/>
        <end position="839"/>
    </location>
</feature>
<name>A0A1X7U105_AMPQE</name>
<dbReference type="InterPro" id="IPR056787">
    <property type="entry name" value="OB_HELZ2"/>
</dbReference>
<feature type="region of interest" description="Disordered" evidence="1">
    <location>
        <begin position="703"/>
        <end position="846"/>
    </location>
</feature>
<dbReference type="eggNOG" id="KOG2102">
    <property type="taxonomic scope" value="Eukaryota"/>
</dbReference>
<dbReference type="InterPro" id="IPR047187">
    <property type="entry name" value="SF1_C_Upf1"/>
</dbReference>
<dbReference type="eggNOG" id="KOG1804">
    <property type="taxonomic scope" value="Eukaryota"/>
</dbReference>
<dbReference type="InterPro" id="IPR045055">
    <property type="entry name" value="DNA2/NAM7-like"/>
</dbReference>
<dbReference type="EnsemblMetazoa" id="Aqu2.1.21281_001">
    <property type="protein sequence ID" value="Aqu2.1.21281_001"/>
    <property type="gene ID" value="Aqu2.1.21281"/>
</dbReference>
<dbReference type="InParanoid" id="A0A1X7U105"/>
<dbReference type="PANTHER" id="PTHR10887">
    <property type="entry name" value="DNA2/NAM7 HELICASE FAMILY"/>
    <property type="match status" value="1"/>
</dbReference>
<dbReference type="InterPro" id="IPR001900">
    <property type="entry name" value="RNase_II/R"/>
</dbReference>
<dbReference type="GO" id="GO:0003723">
    <property type="term" value="F:RNA binding"/>
    <property type="evidence" value="ECO:0007669"/>
    <property type="project" value="InterPro"/>
</dbReference>
<feature type="compositionally biased region" description="Polar residues" evidence="1">
    <location>
        <begin position="799"/>
        <end position="816"/>
    </location>
</feature>
<dbReference type="eggNOG" id="KOG4062">
    <property type="taxonomic scope" value="Eukaryota"/>
</dbReference>
<organism evidence="3">
    <name type="scientific">Amphimedon queenslandica</name>
    <name type="common">Sponge</name>
    <dbReference type="NCBI Taxonomy" id="400682"/>
    <lineage>
        <taxon>Eukaryota</taxon>
        <taxon>Metazoa</taxon>
        <taxon>Porifera</taxon>
        <taxon>Demospongiae</taxon>
        <taxon>Heteroscleromorpha</taxon>
        <taxon>Haplosclerida</taxon>
        <taxon>Niphatidae</taxon>
        <taxon>Amphimedon</taxon>
    </lineage>
</organism>
<dbReference type="Pfam" id="PF13086">
    <property type="entry name" value="AAA_11"/>
    <property type="match status" value="2"/>
</dbReference>
<feature type="compositionally biased region" description="Polar residues" evidence="1">
    <location>
        <begin position="718"/>
        <end position="752"/>
    </location>
</feature>
<dbReference type="SUPFAM" id="SSF52540">
    <property type="entry name" value="P-loop containing nucleoside triphosphate hydrolases"/>
    <property type="match status" value="3"/>
</dbReference>
<feature type="region of interest" description="Disordered" evidence="1">
    <location>
        <begin position="636"/>
        <end position="690"/>
    </location>
</feature>
<dbReference type="PANTHER" id="PTHR10887:SF495">
    <property type="entry name" value="HELICASE SENATAXIN ISOFORM X1-RELATED"/>
    <property type="match status" value="1"/>
</dbReference>
<feature type="compositionally biased region" description="Polar residues" evidence="1">
    <location>
        <begin position="779"/>
        <end position="792"/>
    </location>
</feature>
<evidence type="ECO:0000313" key="3">
    <source>
        <dbReference type="EnsemblMetazoa" id="Aqu2.1.21281_001"/>
    </source>
</evidence>
<dbReference type="CDD" id="cd18808">
    <property type="entry name" value="SF1_C_Upf1"/>
    <property type="match status" value="3"/>
</dbReference>
<sequence>MKLPITTDHYKAKFTALLYYEEQEHIELLKKKCNGHFVLQKCRPPSLNRDEKSYPPHFYCLQGMSSAQIMYATQASDRHVTISIGQHSYAANILSCNYSYIDDKLYICFDDSIRNQSFLEVTAKFDVNHNYFVGLNEGVKRISLKVIRRLIPTPEDFKSRPRDIAINIRRHPYGGIDLDPEQYPALEAILSNQCSAPVLVPGAFGCGKTRLLAVATECFFREHRETGHPSPCRILICCHHQHSADVFMDNYFSKMLSHSWPVKVVRVTSSRHRVSYPGYVQAAHFDNSQYKNENSFLLVTTFGGALTISRRVEPDFFTHILIDEGAQTREPEALSPFLMANENTRIVIAGDHQQVGPQLLVLGKAPQQFGLCVSLLQRLLEKYKSIGDITKRNTPSWNINYRSQADILELPSKLFYNSELRACGRIPYHLKAPYPYVFICSSFTNDIPIDAQCAVEADRLLQAVQLHSDKFKSWELKDTCIMTPSLKQANLIKKLIKTKFNNLEGVNVITSYQMQGQEYRMLFMSTVESLESNGRPFDPLKSFCNPALFNTAITRSKSLVVAVGNPLVLLLSEATMDNLKWCWREFISRCLRNETFKSTPSDRAQFDQVKAQFFDMLKCDNTTDVMELFQKKSYSQNHFTKPSPLPKAPVLTTPSKMHSAQQPSGWSSGTPPSVLYHPTQDRKQPSSQVNQDLPFEKEAAQPWPQLDLPPSLQESKKQLTSSPQEAKMHQSPTKQQSHVFSQRQVKQQQYSAVEQKPHFEIEQQYTYTDKKRKSKQPKSTHTNNALPLSKQTGPKKASAPQTSLSLKKQKGSNMAIQSKVGPPVLQQLPTASPRQQKQSPWRPLEPVVPISLQSTVKPSKSSPAVMRTSQISSEHSEPLQNPRNFILGSYISNKLEETLNSIQSRSTKEAASRNKVPTSEALKTSISMHSFKDHAHRPINKELLAATLTPGNYKEKFHQLLCREEDEHERILREKCNGFYDLKLSSIDKCVKWHFEWYQNKYKLFCTISNTQLNADTIAYAMQASEGIVILHLPTGDLQADILQTKNRSSLYFLLGLETNTGVTQQSNVNVTFILKFSYFDRLHRALDSLPLAVLNRLMPNDPCHFSNVVLNEEDIPPPVSCVHDIVKLEYSQRKALKSIMSCEANKAPVLIIGSFGTGKTQLLARAAYQVLKQNRKNRILICAHHQRSADTFMTNYFSKMIASGWYCGKVVRLMATRDYYAPLNCAKYYATIRDKRFRNGMEKISLIVTTFSTSLHMLGVVPEGFFTHILLDEGAQTREPESVAPLCLADGNTQIVIAGDHKQVGPSLLVLGELAIKNGLSLSLLERLYTVYNDERLIDASLVHSATLLTNFRCHHALLSLPSYLFYDSSLITAAEAVTHLHPEAKYPLHFICSNLTEEKEIRANSNEFEVIKLLEELSKYVKSWPNEWGKKDLSKICVMTTTAHQKYCVIQALFRYSHLEDIDVRTVFDIQGCEYEAIFLSTAEPTTKEGKSKNPTKTPCSQYVFNTALTRAKSLVVCAGNPFLLMTIEESMGNECSCWKEYIRRCILSKTFVVRLKRKDEANKAFIGDKIKMLQEIIFKLSPASGSFSVKDSILKSFQQALKSIPQYKNCKLRIVQEVREHWNIIDSSSSDTNKIESDVEENEGEKEGVFDCELQIKNYRSAIAIPLDQSKEPIVINGFNNRRGAFNNDIVQVEVTVFNSHSASGDDEAIVKRSGRVLKVIEEQHPTRYVCRADQYGLINFYPLDKTAPVIVNLPIISYNLLRYRPKDDQAPMVHDYIAVFKEESLSVSPNDQIPCIKELIPFELSQSLLFVVEVLGWNPKYRKALGAVIEAVPRTSNLFFTNHLLSLVYNIQEEDEEVHAPLQPPIKPKELRHYNRAFTIDPPLSKDLDDAVSLTPLPQDGNYELAVLIANVAKHINENHPLDMKAKQRGTSVYSAKQSGTSNGIGRVSHMFPSSITSQLSLDHLKERHVLCVPATVVIKEGVVTSVVSGNPREAIVTSQVRFTYESAMKVMHNEEVDDLETRRQVHVFDTTSRPSLLMADTLNLLYKIAMYLRIKRLGDAGYCYGQSEEGEEGNWQTHLLIEELMIFCNATVAEYLHERLPQQTALLRAQMPPLEEEKHNFINQNQNCLSHSLSFKCHLRDSSSEAGPFIMSSTTLQLLIDACSKGDHIQLASILSNNKLYPQLAMAETMSRLISRKASYVVIENSKNHICANHAHNSLALPSYTHFTSPIRRYFDLVVQRLVTSLIEGRPIAENSDLAKLCSQLNVKNKMAKDYERADNKACITRSCEISLEKAEAFVIKSSKKSNHDSFELSFTSSHYECIHGQDTSFSISDLNFHHKIEDGATKSIVWKIVSVSLLQSFSLFSHLDVFDMPPATLKAPHCSIAAKMYQYTQGLEEGEPQLHYSNANFAVRDKDVTFSSERWLVTHQYLKCQNEDNLKKIRSLILQLQQEASKDKPQSKRDEESVAITYEIQRPFIANDTVTVWLGKSLKECLPTPAIQLMEIAPTVRVCLQHNKNPSLCFSDIQLQKASHDTAYHSIEQYVQLWIKVLIAESANESVKTKNLIFIRHAPLKWNKFTLADNCVDDLYYVPEDEVSLAIPPKNQDSLDFISIKSGDFLCVRYEISDSLNAVYHFVVTIVKRHENKKANKKDDEDIVIKMRPHGDYSCRVTENMHQELKKGNQTCEIQLIPMPDSFHYKKLITVEEMEEIQNHYDVILCTCNETCSRRLLNSKDILAQCIIDESGMATEPETIAASSLCEHVVLIGDHKQLQPVIKYPPAKECGLGTSLFERYANQFEKTKNPHLITLKLQYRMHSFICQGPSSIFYDDKLKADQSVQRRHPLTPSLHSFWSRGQEYPVLFLKVYGIEQFTDFTDSKYSRKIDPHSKDNKREAEAVLKCIKKLVKEHDVKYESIAVLTPYSAQKNLVADMIKKDPELKTKKSFKVATIVESQGDEYDIVILTTVRSQKLSEISHKKYIQPDRRWLTENLGFLTDDHQINVGITRARYGLIIIGNDKLLRYDMTWDKLIKFYEDKGCVRDYKQL</sequence>
<feature type="domain" description="RNB" evidence="2">
    <location>
        <begin position="1872"/>
        <end position="2254"/>
    </location>
</feature>